<dbReference type="PROSITE" id="PS51724">
    <property type="entry name" value="SPOR"/>
    <property type="match status" value="1"/>
</dbReference>
<dbReference type="InterPro" id="IPR011990">
    <property type="entry name" value="TPR-like_helical_dom_sf"/>
</dbReference>
<dbReference type="KEGG" id="ngf:FRF71_08830"/>
<dbReference type="Pfam" id="PF12895">
    <property type="entry name" value="ANAPC3"/>
    <property type="match status" value="1"/>
</dbReference>
<name>A0A5B8S3Y4_9SPHN</name>
<dbReference type="InterPro" id="IPR036680">
    <property type="entry name" value="SPOR-like_sf"/>
</dbReference>
<evidence type="ECO:0000259" key="1">
    <source>
        <dbReference type="PROSITE" id="PS51724"/>
    </source>
</evidence>
<evidence type="ECO:0000313" key="3">
    <source>
        <dbReference type="Proteomes" id="UP000321172"/>
    </source>
</evidence>
<feature type="domain" description="SPOR" evidence="1">
    <location>
        <begin position="371"/>
        <end position="455"/>
    </location>
</feature>
<organism evidence="2 3">
    <name type="scientific">Novosphingobium ginsenosidimutans</name>
    <dbReference type="NCBI Taxonomy" id="1176536"/>
    <lineage>
        <taxon>Bacteria</taxon>
        <taxon>Pseudomonadati</taxon>
        <taxon>Pseudomonadota</taxon>
        <taxon>Alphaproteobacteria</taxon>
        <taxon>Sphingomonadales</taxon>
        <taxon>Sphingomonadaceae</taxon>
        <taxon>Novosphingobium</taxon>
    </lineage>
</organism>
<dbReference type="SUPFAM" id="SSF110997">
    <property type="entry name" value="Sporulation related repeat"/>
    <property type="match status" value="1"/>
</dbReference>
<dbReference type="Gene3D" id="3.30.70.1070">
    <property type="entry name" value="Sporulation related repeat"/>
    <property type="match status" value="1"/>
</dbReference>
<protein>
    <submittedName>
        <fullName evidence="2">Tetratricopeptide repeat protein</fullName>
    </submittedName>
</protein>
<dbReference type="RefSeq" id="WP_147090310.1">
    <property type="nucleotide sequence ID" value="NZ_BAABJD010000006.1"/>
</dbReference>
<evidence type="ECO:0000313" key="2">
    <source>
        <dbReference type="EMBL" id="QEA16229.1"/>
    </source>
</evidence>
<dbReference type="EMBL" id="CP042345">
    <property type="protein sequence ID" value="QEA16229.1"/>
    <property type="molecule type" value="Genomic_DNA"/>
</dbReference>
<keyword evidence="3" id="KW-1185">Reference proteome</keyword>
<dbReference type="GO" id="GO:0042834">
    <property type="term" value="F:peptidoglycan binding"/>
    <property type="evidence" value="ECO:0007669"/>
    <property type="project" value="InterPro"/>
</dbReference>
<dbReference type="AlphaFoldDB" id="A0A5B8S3Y4"/>
<dbReference type="Proteomes" id="UP000321172">
    <property type="component" value="Chromosome"/>
</dbReference>
<dbReference type="OrthoDB" id="7388953at2"/>
<dbReference type="Gene3D" id="1.25.40.10">
    <property type="entry name" value="Tetratricopeptide repeat domain"/>
    <property type="match status" value="1"/>
</dbReference>
<proteinExistence type="predicted"/>
<dbReference type="InterPro" id="IPR007730">
    <property type="entry name" value="SPOR-like_dom"/>
</dbReference>
<gene>
    <name evidence="2" type="ORF">FRF71_08830</name>
</gene>
<reference evidence="2 3" key="1">
    <citation type="journal article" date="2013" name="J. Microbiol. Biotechnol.">
        <title>Novosphingobium ginsenosidimutans sp. nov., with the ability to convert ginsenoside.</title>
        <authorList>
            <person name="Kim J.K."/>
            <person name="He D."/>
            <person name="Liu Q.M."/>
            <person name="Park H.Y."/>
            <person name="Jung M.S."/>
            <person name="Yoon M.H."/>
            <person name="Kim S.C."/>
            <person name="Im W.T."/>
        </authorList>
    </citation>
    <scope>NUCLEOTIDE SEQUENCE [LARGE SCALE GENOMIC DNA]</scope>
    <source>
        <strain evidence="2 3">FW-6</strain>
    </source>
</reference>
<dbReference type="Pfam" id="PF05036">
    <property type="entry name" value="SPOR"/>
    <property type="match status" value="1"/>
</dbReference>
<sequence length="493" mass="50797">MFASINRTKFVPLGVTGAVALAIAASASFSGDVVAKQAPDKSAAAAQSALSKGQVDKAIELAEALVAGNPREPAYRAILAHAYLKAGRFQSASTTFDDAMKLGDNSAKTALGLALSYSAVGRTGDAVAILQDWRDAIPVSDLGLALALAGEPTRGSAVLADALRNGENTPKLRQNLAYAYALDGRWREARIMMMQDVPADQIDARISEWAARTRPEDSQLRVAGLLGAPLRSDPGQPSRLALNSNPANEQLTAQAAVAESAPQVAAAAPVAELPPVAAAEPAAALASYIPVSAPAAGQAPNAGPSKFAAAFAEPEAAAAPVPVVDASGMAFISQPLVQAVPASQLRAPRLIAAAPARPAPRRLTYTMPVPTKAQGTHMVQLGSFSTQQGARRAWGIYTAKNPELRNFRMTITQAQVRGKTYFRVAAAGINGSQGAWGLCGKVKSRGMACFAYATRTGVPGTAAPAAVQMAHAKAPVIAPKAVPATGPALARRR</sequence>
<dbReference type="SUPFAM" id="SSF48452">
    <property type="entry name" value="TPR-like"/>
    <property type="match status" value="1"/>
</dbReference>
<accession>A0A5B8S3Y4</accession>